<protein>
    <submittedName>
        <fullName evidence="1">Uncharacterized protein</fullName>
    </submittedName>
</protein>
<sequence length="139" mass="15211">MRPPLLPPLHRRCLNDHRTIPSFRVVVERTCLATTLKKGAHDVTAAEGALLSAEKVVGVNAADGRAIEKGRAPLFLACVIVTRHKGPRLDGRCMALAGPLRNSSRKASECSGLRKKWRKTSELVQTMFVECSTALDPKE</sequence>
<proteinExistence type="predicted"/>
<accession>A0AAV4UCK8</accession>
<name>A0AAV4UCK8_9ARAC</name>
<reference evidence="1 2" key="1">
    <citation type="submission" date="2021-06" db="EMBL/GenBank/DDBJ databases">
        <title>Caerostris darwini draft genome.</title>
        <authorList>
            <person name="Kono N."/>
            <person name="Arakawa K."/>
        </authorList>
    </citation>
    <scope>NUCLEOTIDE SEQUENCE [LARGE SCALE GENOMIC DNA]</scope>
</reference>
<dbReference type="EMBL" id="BPLQ01011076">
    <property type="protein sequence ID" value="GIY55320.1"/>
    <property type="molecule type" value="Genomic_DNA"/>
</dbReference>
<dbReference type="AlphaFoldDB" id="A0AAV4UCK8"/>
<organism evidence="1 2">
    <name type="scientific">Caerostris darwini</name>
    <dbReference type="NCBI Taxonomy" id="1538125"/>
    <lineage>
        <taxon>Eukaryota</taxon>
        <taxon>Metazoa</taxon>
        <taxon>Ecdysozoa</taxon>
        <taxon>Arthropoda</taxon>
        <taxon>Chelicerata</taxon>
        <taxon>Arachnida</taxon>
        <taxon>Araneae</taxon>
        <taxon>Araneomorphae</taxon>
        <taxon>Entelegynae</taxon>
        <taxon>Araneoidea</taxon>
        <taxon>Araneidae</taxon>
        <taxon>Caerostris</taxon>
    </lineage>
</organism>
<comment type="caution">
    <text evidence="1">The sequence shown here is derived from an EMBL/GenBank/DDBJ whole genome shotgun (WGS) entry which is preliminary data.</text>
</comment>
<evidence type="ECO:0000313" key="2">
    <source>
        <dbReference type="Proteomes" id="UP001054837"/>
    </source>
</evidence>
<keyword evidence="2" id="KW-1185">Reference proteome</keyword>
<gene>
    <name evidence="1" type="ORF">CDAR_65721</name>
</gene>
<dbReference type="Proteomes" id="UP001054837">
    <property type="component" value="Unassembled WGS sequence"/>
</dbReference>
<evidence type="ECO:0000313" key="1">
    <source>
        <dbReference type="EMBL" id="GIY55320.1"/>
    </source>
</evidence>